<dbReference type="PANTHER" id="PTHR11673">
    <property type="entry name" value="TRANSLATION INITIATION FACTOR 5A FAMILY MEMBER"/>
    <property type="match status" value="1"/>
</dbReference>
<dbReference type="GO" id="GO:0003723">
    <property type="term" value="F:RNA binding"/>
    <property type="evidence" value="ECO:0007669"/>
    <property type="project" value="InterPro"/>
</dbReference>
<dbReference type="Gene3D" id="2.40.50.140">
    <property type="entry name" value="Nucleic acid-binding proteins"/>
    <property type="match status" value="1"/>
</dbReference>
<dbReference type="InterPro" id="IPR048670">
    <property type="entry name" value="IF5A-like_N"/>
</dbReference>
<dbReference type="InterPro" id="IPR012340">
    <property type="entry name" value="NA-bd_OB-fold"/>
</dbReference>
<gene>
    <name evidence="2" type="ORF">S03H2_53470</name>
</gene>
<organism evidence="2">
    <name type="scientific">marine sediment metagenome</name>
    <dbReference type="NCBI Taxonomy" id="412755"/>
    <lineage>
        <taxon>unclassified sequences</taxon>
        <taxon>metagenomes</taxon>
        <taxon>ecological metagenomes</taxon>
    </lineage>
</organism>
<dbReference type="GO" id="GO:0043022">
    <property type="term" value="F:ribosome binding"/>
    <property type="evidence" value="ECO:0007669"/>
    <property type="project" value="InterPro"/>
</dbReference>
<dbReference type="GO" id="GO:0045901">
    <property type="term" value="P:positive regulation of translational elongation"/>
    <property type="evidence" value="ECO:0007669"/>
    <property type="project" value="InterPro"/>
</dbReference>
<dbReference type="InterPro" id="IPR008991">
    <property type="entry name" value="Translation_prot_SH3-like_sf"/>
</dbReference>
<dbReference type="GO" id="GO:0003746">
    <property type="term" value="F:translation elongation factor activity"/>
    <property type="evidence" value="ECO:0007669"/>
    <property type="project" value="InterPro"/>
</dbReference>
<dbReference type="Pfam" id="PF21485">
    <property type="entry name" value="IF5A-like_N"/>
    <property type="match status" value="1"/>
</dbReference>
<dbReference type="InterPro" id="IPR014722">
    <property type="entry name" value="Rib_uL2_dom2"/>
</dbReference>
<sequence length="133" mass="15113">KLKSGQYIMVDDEPCIIKATERSKSGKHGHAKVRVVCVGMFDNNKRSLTIPSGHMTEVPEIFKGSAQINFIEDTLINIMDLESYESMDVDWPKDEELVKKFKDLQADPGKLSTAQVEYWKLAGRMLINRVIIN</sequence>
<protein>
    <recommendedName>
        <fullName evidence="1">Translation initiation factor 5A-like N-terminal domain-containing protein</fullName>
    </recommendedName>
</protein>
<dbReference type="AlphaFoldDB" id="X1IW78"/>
<feature type="non-terminal residue" evidence="2">
    <location>
        <position position="1"/>
    </location>
</feature>
<comment type="caution">
    <text evidence="2">The sequence shown here is derived from an EMBL/GenBank/DDBJ whole genome shotgun (WGS) entry which is preliminary data.</text>
</comment>
<evidence type="ECO:0000313" key="2">
    <source>
        <dbReference type="EMBL" id="GAH61808.1"/>
    </source>
</evidence>
<name>X1IW78_9ZZZZ</name>
<proteinExistence type="predicted"/>
<feature type="domain" description="Translation initiation factor 5A-like N-terminal" evidence="1">
    <location>
        <begin position="1"/>
        <end position="54"/>
    </location>
</feature>
<evidence type="ECO:0000259" key="1">
    <source>
        <dbReference type="Pfam" id="PF21485"/>
    </source>
</evidence>
<dbReference type="NCBIfam" id="TIGR00037">
    <property type="entry name" value="eIF_5A"/>
    <property type="match status" value="1"/>
</dbReference>
<reference evidence="2" key="1">
    <citation type="journal article" date="2014" name="Front. Microbiol.">
        <title>High frequency of phylogenetically diverse reductive dehalogenase-homologous genes in deep subseafloor sedimentary metagenomes.</title>
        <authorList>
            <person name="Kawai M."/>
            <person name="Futagami T."/>
            <person name="Toyoda A."/>
            <person name="Takaki Y."/>
            <person name="Nishi S."/>
            <person name="Hori S."/>
            <person name="Arai W."/>
            <person name="Tsubouchi T."/>
            <person name="Morono Y."/>
            <person name="Uchiyama I."/>
            <person name="Ito T."/>
            <person name="Fujiyama A."/>
            <person name="Inagaki F."/>
            <person name="Takami H."/>
        </authorList>
    </citation>
    <scope>NUCLEOTIDE SEQUENCE</scope>
    <source>
        <strain evidence="2">Expedition CK06-06</strain>
    </source>
</reference>
<dbReference type="SUPFAM" id="SSF50104">
    <property type="entry name" value="Translation proteins SH3-like domain"/>
    <property type="match status" value="1"/>
</dbReference>
<dbReference type="EMBL" id="BARU01034037">
    <property type="protein sequence ID" value="GAH61808.1"/>
    <property type="molecule type" value="Genomic_DNA"/>
</dbReference>
<accession>X1IW78</accession>
<dbReference type="PIRSF" id="PIRSF003025">
    <property type="entry name" value="eIF5A"/>
    <property type="match status" value="1"/>
</dbReference>
<dbReference type="Gene3D" id="2.30.30.30">
    <property type="match status" value="1"/>
</dbReference>
<dbReference type="InterPro" id="IPR001884">
    <property type="entry name" value="IF5A-like"/>
</dbReference>